<organism evidence="1 2">
    <name type="scientific">Cyphomyrmex costatus</name>
    <dbReference type="NCBI Taxonomy" id="456900"/>
    <lineage>
        <taxon>Eukaryota</taxon>
        <taxon>Metazoa</taxon>
        <taxon>Ecdysozoa</taxon>
        <taxon>Arthropoda</taxon>
        <taxon>Hexapoda</taxon>
        <taxon>Insecta</taxon>
        <taxon>Pterygota</taxon>
        <taxon>Neoptera</taxon>
        <taxon>Endopterygota</taxon>
        <taxon>Hymenoptera</taxon>
        <taxon>Apocrita</taxon>
        <taxon>Aculeata</taxon>
        <taxon>Formicoidea</taxon>
        <taxon>Formicidae</taxon>
        <taxon>Myrmicinae</taxon>
        <taxon>Cyphomyrmex</taxon>
    </lineage>
</organism>
<evidence type="ECO:0000313" key="2">
    <source>
        <dbReference type="Proteomes" id="UP000078542"/>
    </source>
</evidence>
<reference evidence="1 2" key="1">
    <citation type="submission" date="2016-03" db="EMBL/GenBank/DDBJ databases">
        <title>Cyphomyrmex costatus WGS genome.</title>
        <authorList>
            <person name="Nygaard S."/>
            <person name="Hu H."/>
            <person name="Boomsma J."/>
            <person name="Zhang G."/>
        </authorList>
    </citation>
    <scope>NUCLEOTIDE SEQUENCE [LARGE SCALE GENOMIC DNA]</scope>
    <source>
        <strain evidence="1">MS0001</strain>
        <tissue evidence="1">Whole body</tissue>
    </source>
</reference>
<dbReference type="Proteomes" id="UP000078542">
    <property type="component" value="Unassembled WGS sequence"/>
</dbReference>
<proteinExistence type="predicted"/>
<dbReference type="EMBL" id="KQ977306">
    <property type="protein sequence ID" value="KYN03654.1"/>
    <property type="molecule type" value="Genomic_DNA"/>
</dbReference>
<keyword evidence="2" id="KW-1185">Reference proteome</keyword>
<sequence length="148" mass="17852">FRKKCLRACISLNGSSEGIKRTDNFIISLIREHFLQASKIEQFSIYYYEKTLYIEFISSEAFLYLNRKGYIQDNMEIPLIYHSPRHNSNKKLEYPQHLFSNNRNITWRYSMTTPNRENLKKTKKFYFKKGLLLSYESKQYIIAYCITI</sequence>
<dbReference type="STRING" id="456900.A0A195CU47"/>
<dbReference type="AlphaFoldDB" id="A0A195CU47"/>
<evidence type="ECO:0000313" key="1">
    <source>
        <dbReference type="EMBL" id="KYN03654.1"/>
    </source>
</evidence>
<name>A0A195CU47_9HYME</name>
<protein>
    <submittedName>
        <fullName evidence="1">Uncharacterized protein</fullName>
    </submittedName>
</protein>
<accession>A0A195CU47</accession>
<feature type="non-terminal residue" evidence="1">
    <location>
        <position position="1"/>
    </location>
</feature>
<gene>
    <name evidence="1" type="ORF">ALC62_05525</name>
</gene>